<evidence type="ECO:0000313" key="2">
    <source>
        <dbReference type="Proteomes" id="UP000004995"/>
    </source>
</evidence>
<reference evidence="1" key="2">
    <citation type="submission" date="2018-08" db="UniProtKB">
        <authorList>
            <consortium name="EnsemblPlants"/>
        </authorList>
    </citation>
    <scope>IDENTIFICATION</scope>
    <source>
        <strain evidence="1">Yugu1</strain>
    </source>
</reference>
<dbReference type="AlphaFoldDB" id="K3ZEW9"/>
<proteinExistence type="predicted"/>
<keyword evidence="2" id="KW-1185">Reference proteome</keyword>
<dbReference type="Proteomes" id="UP000004995">
    <property type="component" value="Unassembled WGS sequence"/>
</dbReference>
<dbReference type="EnsemblPlants" id="KQL14157">
    <property type="protein sequence ID" value="KQL14157"/>
    <property type="gene ID" value="SETIT_025117mg"/>
</dbReference>
<dbReference type="OMA" id="TETYYKI"/>
<dbReference type="eggNOG" id="ENOG502R79Z">
    <property type="taxonomic scope" value="Eukaryota"/>
</dbReference>
<protein>
    <submittedName>
        <fullName evidence="1">Uncharacterized protein</fullName>
    </submittedName>
</protein>
<dbReference type="EMBL" id="AGNK02001530">
    <property type="status" value="NOT_ANNOTATED_CDS"/>
    <property type="molecule type" value="Genomic_DNA"/>
</dbReference>
<reference evidence="2" key="1">
    <citation type="journal article" date="2012" name="Nat. Biotechnol.">
        <title>Reference genome sequence of the model plant Setaria.</title>
        <authorList>
            <person name="Bennetzen J.L."/>
            <person name="Schmutz J."/>
            <person name="Wang H."/>
            <person name="Percifield R."/>
            <person name="Hawkins J."/>
            <person name="Pontaroli A.C."/>
            <person name="Estep M."/>
            <person name="Feng L."/>
            <person name="Vaughn J.N."/>
            <person name="Grimwood J."/>
            <person name="Jenkins J."/>
            <person name="Barry K."/>
            <person name="Lindquist E."/>
            <person name="Hellsten U."/>
            <person name="Deshpande S."/>
            <person name="Wang X."/>
            <person name="Wu X."/>
            <person name="Mitros T."/>
            <person name="Triplett J."/>
            <person name="Yang X."/>
            <person name="Ye C.Y."/>
            <person name="Mauro-Herrera M."/>
            <person name="Wang L."/>
            <person name="Li P."/>
            <person name="Sharma M."/>
            <person name="Sharma R."/>
            <person name="Ronald P.C."/>
            <person name="Panaud O."/>
            <person name="Kellogg E.A."/>
            <person name="Brutnell T.P."/>
            <person name="Doust A.N."/>
            <person name="Tuskan G.A."/>
            <person name="Rokhsar D."/>
            <person name="Devos K.M."/>
        </authorList>
    </citation>
    <scope>NUCLEOTIDE SEQUENCE [LARGE SCALE GENOMIC DNA]</scope>
    <source>
        <strain evidence="2">cv. Yugu1</strain>
    </source>
</reference>
<organism evidence="1 2">
    <name type="scientific">Setaria italica</name>
    <name type="common">Foxtail millet</name>
    <name type="synonym">Panicum italicum</name>
    <dbReference type="NCBI Taxonomy" id="4555"/>
    <lineage>
        <taxon>Eukaryota</taxon>
        <taxon>Viridiplantae</taxon>
        <taxon>Streptophyta</taxon>
        <taxon>Embryophyta</taxon>
        <taxon>Tracheophyta</taxon>
        <taxon>Spermatophyta</taxon>
        <taxon>Magnoliopsida</taxon>
        <taxon>Liliopsida</taxon>
        <taxon>Poales</taxon>
        <taxon>Poaceae</taxon>
        <taxon>PACMAD clade</taxon>
        <taxon>Panicoideae</taxon>
        <taxon>Panicodae</taxon>
        <taxon>Paniceae</taxon>
        <taxon>Cenchrinae</taxon>
        <taxon>Setaria</taxon>
    </lineage>
</organism>
<sequence length="135" mass="15391">MTTVVFIFKLRSRRFKYCRCDEFGTRLHGRGASGLVRVTPLGRELILSKELRLITETYYKIPGMHGWDAYRQHLPSIRAHVATVSAALGRYQARRAERGVFQLVPVVNSVRFRVLSPLLDALPPPARAEALRSEE</sequence>
<dbReference type="InParanoid" id="K3ZEW9"/>
<dbReference type="Gramene" id="KQL14157">
    <property type="protein sequence ID" value="KQL14157"/>
    <property type="gene ID" value="SETIT_025117mg"/>
</dbReference>
<dbReference type="HOGENOM" id="CLU_124125_0_0_1"/>
<accession>K3ZEW9</accession>
<dbReference type="FunCoup" id="K3ZEW9">
    <property type="interactions" value="177"/>
</dbReference>
<name>K3ZEW9_SETIT</name>
<evidence type="ECO:0000313" key="1">
    <source>
        <dbReference type="EnsemblPlants" id="KQL14157"/>
    </source>
</evidence>